<proteinExistence type="predicted"/>
<keyword evidence="2" id="KW-1185">Reference proteome</keyword>
<accession>A0ABY0VFH0</accession>
<dbReference type="Proteomes" id="UP000182058">
    <property type="component" value="Chromosome I"/>
</dbReference>
<gene>
    <name evidence="1" type="ORF">SAMN04490201_0517</name>
</gene>
<reference evidence="1 2" key="1">
    <citation type="submission" date="2016-10" db="EMBL/GenBank/DDBJ databases">
        <authorList>
            <person name="Varghese N."/>
            <person name="Submissions S."/>
        </authorList>
    </citation>
    <scope>NUCLEOTIDE SEQUENCE [LARGE SCALE GENOMIC DNA]</scope>
    <source>
        <strain evidence="1 2">BS3667</strain>
    </source>
</reference>
<evidence type="ECO:0000313" key="2">
    <source>
        <dbReference type="Proteomes" id="UP000182058"/>
    </source>
</evidence>
<evidence type="ECO:0000313" key="1">
    <source>
        <dbReference type="EMBL" id="SDU17699.1"/>
    </source>
</evidence>
<protein>
    <submittedName>
        <fullName evidence="1">Uncharacterized protein</fullName>
    </submittedName>
</protein>
<dbReference type="EMBL" id="LT629795">
    <property type="protein sequence ID" value="SDU17699.1"/>
    <property type="molecule type" value="Genomic_DNA"/>
</dbReference>
<sequence>MSAVRDDSGVRNRNSTPSLLLSTPILHPLCIEAATQAALTLAIVGHSP</sequence>
<name>A0ABY0VFH0_9PSED</name>
<organism evidence="1 2">
    <name type="scientific">Pseudomonas psychrophila</name>
    <dbReference type="NCBI Taxonomy" id="122355"/>
    <lineage>
        <taxon>Bacteria</taxon>
        <taxon>Pseudomonadati</taxon>
        <taxon>Pseudomonadota</taxon>
        <taxon>Gammaproteobacteria</taxon>
        <taxon>Pseudomonadales</taxon>
        <taxon>Pseudomonadaceae</taxon>
        <taxon>Pseudomonas</taxon>
    </lineage>
</organism>